<dbReference type="PANTHER" id="PTHR39586:SF1">
    <property type="entry name" value="CYTOPLASMIC PROTEIN"/>
    <property type="match status" value="1"/>
</dbReference>
<dbReference type="Proteomes" id="UP000267187">
    <property type="component" value="Unassembled WGS sequence"/>
</dbReference>
<dbReference type="RefSeq" id="WP_121877119.1">
    <property type="nucleotide sequence ID" value="NZ_REFJ01000004.1"/>
</dbReference>
<dbReference type="Pfam" id="PF04287">
    <property type="entry name" value="DUF446"/>
    <property type="match status" value="1"/>
</dbReference>
<organism evidence="2 3">
    <name type="scientific">Umboniibacter marinipuniceus</name>
    <dbReference type="NCBI Taxonomy" id="569599"/>
    <lineage>
        <taxon>Bacteria</taxon>
        <taxon>Pseudomonadati</taxon>
        <taxon>Pseudomonadota</taxon>
        <taxon>Gammaproteobacteria</taxon>
        <taxon>Cellvibrionales</taxon>
        <taxon>Cellvibrionaceae</taxon>
        <taxon>Umboniibacter</taxon>
    </lineage>
</organism>
<dbReference type="PANTHER" id="PTHR39586">
    <property type="entry name" value="CYTOPLASMIC PROTEIN-RELATED"/>
    <property type="match status" value="1"/>
</dbReference>
<dbReference type="GO" id="GO:0044010">
    <property type="term" value="P:single-species biofilm formation"/>
    <property type="evidence" value="ECO:0007669"/>
    <property type="project" value="TreeGrafter"/>
</dbReference>
<dbReference type="InterPro" id="IPR007384">
    <property type="entry name" value="UCP006257"/>
</dbReference>
<feature type="domain" description="YqcC-like" evidence="1">
    <location>
        <begin position="8"/>
        <end position="103"/>
    </location>
</feature>
<dbReference type="InterPro" id="IPR036814">
    <property type="entry name" value="YqcC-like_sf"/>
</dbReference>
<gene>
    <name evidence="2" type="ORF">DFR27_1800</name>
</gene>
<comment type="caution">
    <text evidence="2">The sequence shown here is derived from an EMBL/GenBank/DDBJ whole genome shotgun (WGS) entry which is preliminary data.</text>
</comment>
<proteinExistence type="predicted"/>
<dbReference type="SUPFAM" id="SSF158452">
    <property type="entry name" value="YqcC-like"/>
    <property type="match status" value="1"/>
</dbReference>
<keyword evidence="3" id="KW-1185">Reference proteome</keyword>
<dbReference type="InterPro" id="IPR023376">
    <property type="entry name" value="YqcC-like_dom"/>
</dbReference>
<accession>A0A3M0A3F5</accession>
<name>A0A3M0A3F5_9GAMM</name>
<dbReference type="EMBL" id="REFJ01000004">
    <property type="protein sequence ID" value="RMA79360.1"/>
    <property type="molecule type" value="Genomic_DNA"/>
</dbReference>
<evidence type="ECO:0000313" key="2">
    <source>
        <dbReference type="EMBL" id="RMA79360.1"/>
    </source>
</evidence>
<dbReference type="AlphaFoldDB" id="A0A3M0A3F5"/>
<protein>
    <submittedName>
        <fullName evidence="2">Uncharacterized protein YqcC (DUF446 family)</fullName>
    </submittedName>
</protein>
<dbReference type="OrthoDB" id="8794567at2"/>
<sequence length="106" mass="12120">MAQREAISMALDALRAELQRAKLWSASRPELSAFHSTIPFFTDTMPFEQWLQFVLIERLDEMLRVEAPLPALSGVAPMAEMVWAQDLAERRYIVELLQDLDDLLGS</sequence>
<reference evidence="2 3" key="1">
    <citation type="submission" date="2018-10" db="EMBL/GenBank/DDBJ databases">
        <title>Genomic Encyclopedia of Type Strains, Phase IV (KMG-IV): sequencing the most valuable type-strain genomes for metagenomic binning, comparative biology and taxonomic classification.</title>
        <authorList>
            <person name="Goeker M."/>
        </authorList>
    </citation>
    <scope>NUCLEOTIDE SEQUENCE [LARGE SCALE GENOMIC DNA]</scope>
    <source>
        <strain evidence="2 3">DSM 25080</strain>
    </source>
</reference>
<evidence type="ECO:0000313" key="3">
    <source>
        <dbReference type="Proteomes" id="UP000267187"/>
    </source>
</evidence>
<evidence type="ECO:0000259" key="1">
    <source>
        <dbReference type="Pfam" id="PF04287"/>
    </source>
</evidence>
<dbReference type="Gene3D" id="1.20.1440.40">
    <property type="entry name" value="YqcC-like"/>
    <property type="match status" value="1"/>
</dbReference>